<dbReference type="GO" id="GO:0005525">
    <property type="term" value="F:GTP binding"/>
    <property type="evidence" value="ECO:0007669"/>
    <property type="project" value="InterPro"/>
</dbReference>
<dbReference type="GO" id="GO:0016787">
    <property type="term" value="F:hydrolase activity"/>
    <property type="evidence" value="ECO:0007669"/>
    <property type="project" value="UniProtKB-KW"/>
</dbReference>
<proteinExistence type="predicted"/>
<dbReference type="SUPFAM" id="SSF52540">
    <property type="entry name" value="P-loop containing nucleoside triphosphate hydrolases"/>
    <property type="match status" value="1"/>
</dbReference>
<keyword evidence="2" id="KW-0175">Coiled coil</keyword>
<evidence type="ECO:0000256" key="1">
    <source>
        <dbReference type="ARBA" id="ARBA00022741"/>
    </source>
</evidence>
<feature type="coiled-coil region" evidence="2">
    <location>
        <begin position="238"/>
        <end position="290"/>
    </location>
</feature>
<dbReference type="InterPro" id="IPR006703">
    <property type="entry name" value="G_AIG1"/>
</dbReference>
<evidence type="ECO:0000256" key="2">
    <source>
        <dbReference type="SAM" id="Coils"/>
    </source>
</evidence>
<reference evidence="4" key="1">
    <citation type="journal article" date="2021" name="Nat. Commun.">
        <title>Genetic determinants of endophytism in the Arabidopsis root mycobiome.</title>
        <authorList>
            <person name="Mesny F."/>
            <person name="Miyauchi S."/>
            <person name="Thiergart T."/>
            <person name="Pickel B."/>
            <person name="Atanasova L."/>
            <person name="Karlsson M."/>
            <person name="Huettel B."/>
            <person name="Barry K.W."/>
            <person name="Haridas S."/>
            <person name="Chen C."/>
            <person name="Bauer D."/>
            <person name="Andreopoulos W."/>
            <person name="Pangilinan J."/>
            <person name="LaButti K."/>
            <person name="Riley R."/>
            <person name="Lipzen A."/>
            <person name="Clum A."/>
            <person name="Drula E."/>
            <person name="Henrissat B."/>
            <person name="Kohler A."/>
            <person name="Grigoriev I.V."/>
            <person name="Martin F.M."/>
            <person name="Hacquard S."/>
        </authorList>
    </citation>
    <scope>NUCLEOTIDE SEQUENCE</scope>
    <source>
        <strain evidence="4">MPI-SDFR-AT-0120</strain>
    </source>
</reference>
<evidence type="ECO:0000313" key="5">
    <source>
        <dbReference type="Proteomes" id="UP000813461"/>
    </source>
</evidence>
<accession>A0A8K0W685</accession>
<dbReference type="EMBL" id="JAGMVJ010000001">
    <property type="protein sequence ID" value="KAH7095980.1"/>
    <property type="molecule type" value="Genomic_DNA"/>
</dbReference>
<evidence type="ECO:0000313" key="4">
    <source>
        <dbReference type="EMBL" id="KAH7095980.1"/>
    </source>
</evidence>
<dbReference type="AlphaFoldDB" id="A0A8K0W685"/>
<dbReference type="InterPro" id="IPR027417">
    <property type="entry name" value="P-loop_NTPase"/>
</dbReference>
<gene>
    <name evidence="4" type="ORF">FB567DRAFT_513902</name>
</gene>
<keyword evidence="1" id="KW-0547">Nucleotide-binding</keyword>
<dbReference type="CDD" id="cd00882">
    <property type="entry name" value="Ras_like_GTPase"/>
    <property type="match status" value="1"/>
</dbReference>
<dbReference type="Gene3D" id="3.40.50.300">
    <property type="entry name" value="P-loop containing nucleotide triphosphate hydrolases"/>
    <property type="match status" value="1"/>
</dbReference>
<dbReference type="Pfam" id="PF04548">
    <property type="entry name" value="AIG1"/>
    <property type="match status" value="1"/>
</dbReference>
<feature type="domain" description="AIG1-type G" evidence="3">
    <location>
        <begin position="38"/>
        <end position="178"/>
    </location>
</feature>
<dbReference type="Proteomes" id="UP000813461">
    <property type="component" value="Unassembled WGS sequence"/>
</dbReference>
<dbReference type="OrthoDB" id="8954335at2759"/>
<keyword evidence="5" id="KW-1185">Reference proteome</keyword>
<evidence type="ECO:0000259" key="3">
    <source>
        <dbReference type="Pfam" id="PF04548"/>
    </source>
</evidence>
<organism evidence="4 5">
    <name type="scientific">Paraphoma chrysanthemicola</name>
    <dbReference type="NCBI Taxonomy" id="798071"/>
    <lineage>
        <taxon>Eukaryota</taxon>
        <taxon>Fungi</taxon>
        <taxon>Dikarya</taxon>
        <taxon>Ascomycota</taxon>
        <taxon>Pezizomycotina</taxon>
        <taxon>Dothideomycetes</taxon>
        <taxon>Pleosporomycetidae</taxon>
        <taxon>Pleosporales</taxon>
        <taxon>Pleosporineae</taxon>
        <taxon>Phaeosphaeriaceae</taxon>
        <taxon>Paraphoma</taxon>
    </lineage>
</organism>
<sequence length="300" mass="33609">MVQHRQPSSSQHGHFSSLWTKTMGIPFPAFGQKSILVAVMGMTGAGKTYFIKQITGLDEMEVGHGLESCTKEFQVATTQIDGCTVHLIDTPGFNDDELKDTDILLEIAEYLQTGVQLSAVLYLHPINDSRLGGTGKRNLELLQNLVGRENMGNVKLVTTKGSRATDEERGTRLDDLVSKFWKGMITAGAQVDHYDGSTEDGKRIVGSVLRSSPVKLLFQQELQDGSEVEQTSAGKSLMEAFIRLQERYEKELKELKETHEMYEEALRKRDETAEQARKLHETRIKGLEEKIGKMWDCAVM</sequence>
<keyword evidence="4" id="KW-0378">Hydrolase</keyword>
<name>A0A8K0W685_9PLEO</name>
<protein>
    <submittedName>
        <fullName evidence="4">P-loop containing nucleoside triphosphate hydrolase protein</fullName>
    </submittedName>
</protein>
<comment type="caution">
    <text evidence="4">The sequence shown here is derived from an EMBL/GenBank/DDBJ whole genome shotgun (WGS) entry which is preliminary data.</text>
</comment>